<gene>
    <name evidence="6" type="ordered locus">Desti_1211</name>
</gene>
<dbReference type="AlphaFoldDB" id="I4C2Y3"/>
<sequence>MKLGIIGLPGSGKTTVFRALTGGIEITDRKGHLEPALGVVKVSDPRLDWLADHYKPKKITPVHVEYMDIPGVGSEGKAQHSISDKILAHTRTAEALVHCIRFYDSAMSGAANPISDYKAVEDEMILSDFAIVEKRLERVSKDAQKGRKDLAEELSLLKEAYEILEQGKPLRIFPPAVESDKLKGFAFLSAKPQLLLINSGENKTKAEIDRLRTELREITADQPNITIDSLNADAEAEIARLSEEDAREFLDELELEEGAKERIIKKSFELLNYIVFFTAGEPEVRAWQLQNGMSAVKAAGTVHSDMERGFIRAEVVSYDDFKAAGSLAAAHKVGKVRLEGRDYLIKDGDIILFRFNV</sequence>
<dbReference type="SUPFAM" id="SSF81271">
    <property type="entry name" value="TGS-like"/>
    <property type="match status" value="1"/>
</dbReference>
<evidence type="ECO:0000259" key="5">
    <source>
        <dbReference type="PROSITE" id="PS51880"/>
    </source>
</evidence>
<dbReference type="CDD" id="cd04867">
    <property type="entry name" value="TGS_YchF_OLA1"/>
    <property type="match status" value="1"/>
</dbReference>
<dbReference type="eggNOG" id="COG0012">
    <property type="taxonomic scope" value="Bacteria"/>
</dbReference>
<dbReference type="GO" id="GO:0046872">
    <property type="term" value="F:metal ion binding"/>
    <property type="evidence" value="ECO:0007669"/>
    <property type="project" value="UniProtKB-KW"/>
</dbReference>
<accession>I4C2Y3</accession>
<dbReference type="Pfam" id="PF01926">
    <property type="entry name" value="MMR_HSR1"/>
    <property type="match status" value="1"/>
</dbReference>
<dbReference type="GO" id="GO:0005524">
    <property type="term" value="F:ATP binding"/>
    <property type="evidence" value="ECO:0007669"/>
    <property type="project" value="UniProtKB-KW"/>
</dbReference>
<evidence type="ECO:0000313" key="6">
    <source>
        <dbReference type="EMBL" id="AFM23924.1"/>
    </source>
</evidence>
<evidence type="ECO:0000313" key="7">
    <source>
        <dbReference type="Proteomes" id="UP000006055"/>
    </source>
</evidence>
<dbReference type="InterPro" id="IPR023192">
    <property type="entry name" value="TGS-like_dom_sf"/>
</dbReference>
<dbReference type="OrthoDB" id="9810373at2"/>
<dbReference type="EMBL" id="CP003360">
    <property type="protein sequence ID" value="AFM23924.1"/>
    <property type="molecule type" value="Genomic_DNA"/>
</dbReference>
<evidence type="ECO:0000256" key="3">
    <source>
        <dbReference type="ARBA" id="ARBA00022741"/>
    </source>
</evidence>
<proteinExistence type="predicted"/>
<dbReference type="Gene3D" id="3.10.20.30">
    <property type="match status" value="1"/>
</dbReference>
<evidence type="ECO:0000256" key="2">
    <source>
        <dbReference type="ARBA" id="ARBA00022723"/>
    </source>
</evidence>
<keyword evidence="2" id="KW-0479">Metal-binding</keyword>
<keyword evidence="3" id="KW-0547">Nucleotide-binding</keyword>
<dbReference type="FunFam" id="3.10.20.30:FF:000001">
    <property type="entry name" value="Ribosome-binding ATPase YchF"/>
    <property type="match status" value="1"/>
</dbReference>
<dbReference type="Pfam" id="PF06071">
    <property type="entry name" value="YchF-GTPase_C"/>
    <property type="match status" value="1"/>
</dbReference>
<dbReference type="Proteomes" id="UP000006055">
    <property type="component" value="Chromosome"/>
</dbReference>
<dbReference type="GO" id="GO:0005525">
    <property type="term" value="F:GTP binding"/>
    <property type="evidence" value="ECO:0007669"/>
    <property type="project" value="InterPro"/>
</dbReference>
<evidence type="ECO:0000256" key="4">
    <source>
        <dbReference type="ARBA" id="ARBA00022840"/>
    </source>
</evidence>
<evidence type="ECO:0000256" key="1">
    <source>
        <dbReference type="ARBA" id="ARBA00001946"/>
    </source>
</evidence>
<dbReference type="InterPro" id="IPR004095">
    <property type="entry name" value="TGS"/>
</dbReference>
<dbReference type="InterPro" id="IPR012675">
    <property type="entry name" value="Beta-grasp_dom_sf"/>
</dbReference>
<name>I4C2Y3_DESTA</name>
<dbReference type="PRINTS" id="PR00326">
    <property type="entry name" value="GTP1OBG"/>
</dbReference>
<organism evidence="6 7">
    <name type="scientific">Desulfomonile tiedjei (strain ATCC 49306 / DSM 6799 / DCB-1)</name>
    <dbReference type="NCBI Taxonomy" id="706587"/>
    <lineage>
        <taxon>Bacteria</taxon>
        <taxon>Pseudomonadati</taxon>
        <taxon>Thermodesulfobacteriota</taxon>
        <taxon>Desulfomonilia</taxon>
        <taxon>Desulfomonilales</taxon>
        <taxon>Desulfomonilaceae</taxon>
        <taxon>Desulfomonile</taxon>
    </lineage>
</organism>
<dbReference type="InterPro" id="IPR027417">
    <property type="entry name" value="P-loop_NTPase"/>
</dbReference>
<dbReference type="HOGENOM" id="CLU_018395_0_1_7"/>
<dbReference type="InterPro" id="IPR012676">
    <property type="entry name" value="TGS-like"/>
</dbReference>
<dbReference type="PIRSF" id="PIRSF006641">
    <property type="entry name" value="CHP00092"/>
    <property type="match status" value="1"/>
</dbReference>
<dbReference type="Gene3D" id="1.10.150.300">
    <property type="entry name" value="TGS-like domain"/>
    <property type="match status" value="1"/>
</dbReference>
<dbReference type="PANTHER" id="PTHR23305:SF18">
    <property type="entry name" value="OBG-TYPE G DOMAIN-CONTAINING PROTEIN"/>
    <property type="match status" value="1"/>
</dbReference>
<protein>
    <submittedName>
        <fullName evidence="6">Putative GTPase, probable translation factor</fullName>
    </submittedName>
</protein>
<dbReference type="Gene3D" id="3.40.50.300">
    <property type="entry name" value="P-loop containing nucleotide triphosphate hydrolases"/>
    <property type="match status" value="1"/>
</dbReference>
<dbReference type="KEGG" id="dti:Desti_1211"/>
<dbReference type="GO" id="GO:0016887">
    <property type="term" value="F:ATP hydrolysis activity"/>
    <property type="evidence" value="ECO:0007669"/>
    <property type="project" value="InterPro"/>
</dbReference>
<dbReference type="InterPro" id="IPR006073">
    <property type="entry name" value="GTP-bd"/>
</dbReference>
<dbReference type="GO" id="GO:0005737">
    <property type="term" value="C:cytoplasm"/>
    <property type="evidence" value="ECO:0007669"/>
    <property type="project" value="TreeGrafter"/>
</dbReference>
<dbReference type="RefSeq" id="WP_014809076.1">
    <property type="nucleotide sequence ID" value="NC_018025.1"/>
</dbReference>
<dbReference type="STRING" id="706587.Desti_1211"/>
<reference evidence="7" key="1">
    <citation type="submission" date="2012-06" db="EMBL/GenBank/DDBJ databases">
        <title>Complete sequence of chromosome of Desulfomonile tiedjei DSM 6799.</title>
        <authorList>
            <person name="Lucas S."/>
            <person name="Copeland A."/>
            <person name="Lapidus A."/>
            <person name="Glavina del Rio T."/>
            <person name="Dalin E."/>
            <person name="Tice H."/>
            <person name="Bruce D."/>
            <person name="Goodwin L."/>
            <person name="Pitluck S."/>
            <person name="Peters L."/>
            <person name="Ovchinnikova G."/>
            <person name="Zeytun A."/>
            <person name="Lu M."/>
            <person name="Kyrpides N."/>
            <person name="Mavromatis K."/>
            <person name="Ivanova N."/>
            <person name="Brettin T."/>
            <person name="Detter J.C."/>
            <person name="Han C."/>
            <person name="Larimer F."/>
            <person name="Land M."/>
            <person name="Hauser L."/>
            <person name="Markowitz V."/>
            <person name="Cheng J.-F."/>
            <person name="Hugenholtz P."/>
            <person name="Woyke T."/>
            <person name="Wu D."/>
            <person name="Spring S."/>
            <person name="Schroeder M."/>
            <person name="Brambilla E."/>
            <person name="Klenk H.-P."/>
            <person name="Eisen J.A."/>
        </authorList>
    </citation>
    <scope>NUCLEOTIDE SEQUENCE [LARGE SCALE GENOMIC DNA]</scope>
    <source>
        <strain evidence="7">ATCC 49306 / DSM 6799 / DCB-1</strain>
    </source>
</reference>
<keyword evidence="4" id="KW-0067">ATP-binding</keyword>
<dbReference type="SUPFAM" id="SSF52540">
    <property type="entry name" value="P-loop containing nucleoside triphosphate hydrolases"/>
    <property type="match status" value="1"/>
</dbReference>
<feature type="domain" description="TGS" evidence="5">
    <location>
        <begin position="272"/>
        <end position="355"/>
    </location>
</feature>
<comment type="cofactor">
    <cofactor evidence="1">
        <name>Mg(2+)</name>
        <dbReference type="ChEBI" id="CHEBI:18420"/>
    </cofactor>
</comment>
<keyword evidence="7" id="KW-1185">Reference proteome</keyword>
<dbReference type="PATRIC" id="fig|706587.4.peg.1389"/>
<dbReference type="InterPro" id="IPR004396">
    <property type="entry name" value="ATPase_YchF/OLA1"/>
</dbReference>
<dbReference type="InterPro" id="IPR013029">
    <property type="entry name" value="YchF_C"/>
</dbReference>
<dbReference type="PROSITE" id="PS51880">
    <property type="entry name" value="TGS"/>
    <property type="match status" value="1"/>
</dbReference>
<dbReference type="PANTHER" id="PTHR23305">
    <property type="entry name" value="OBG GTPASE FAMILY"/>
    <property type="match status" value="1"/>
</dbReference>